<proteinExistence type="predicted"/>
<comment type="caution">
    <text evidence="1">The sequence shown here is derived from an EMBL/GenBank/DDBJ whole genome shotgun (WGS) entry which is preliminary data.</text>
</comment>
<reference evidence="1" key="1">
    <citation type="submission" date="2023-03" db="EMBL/GenBank/DDBJ databases">
        <authorList>
            <person name="Steffen K."/>
            <person name="Cardenas P."/>
        </authorList>
    </citation>
    <scope>NUCLEOTIDE SEQUENCE</scope>
</reference>
<name>A0AA35WXM3_GEOBA</name>
<organism evidence="1 2">
    <name type="scientific">Geodia barretti</name>
    <name type="common">Barrett's horny sponge</name>
    <dbReference type="NCBI Taxonomy" id="519541"/>
    <lineage>
        <taxon>Eukaryota</taxon>
        <taxon>Metazoa</taxon>
        <taxon>Porifera</taxon>
        <taxon>Demospongiae</taxon>
        <taxon>Heteroscleromorpha</taxon>
        <taxon>Tetractinellida</taxon>
        <taxon>Astrophorina</taxon>
        <taxon>Geodiidae</taxon>
        <taxon>Geodia</taxon>
    </lineage>
</organism>
<accession>A0AA35WXM3</accession>
<protein>
    <submittedName>
        <fullName evidence="1">Uncharacterized protein</fullName>
    </submittedName>
</protein>
<evidence type="ECO:0000313" key="2">
    <source>
        <dbReference type="Proteomes" id="UP001174909"/>
    </source>
</evidence>
<evidence type="ECO:0000313" key="1">
    <source>
        <dbReference type="EMBL" id="CAI8032531.1"/>
    </source>
</evidence>
<gene>
    <name evidence="1" type="ORF">GBAR_LOCUS18388</name>
</gene>
<dbReference type="AlphaFoldDB" id="A0AA35WXM3"/>
<dbReference type="EMBL" id="CASHTH010002607">
    <property type="protein sequence ID" value="CAI8032531.1"/>
    <property type="molecule type" value="Genomic_DNA"/>
</dbReference>
<dbReference type="Proteomes" id="UP001174909">
    <property type="component" value="Unassembled WGS sequence"/>
</dbReference>
<keyword evidence="2" id="KW-1185">Reference proteome</keyword>
<sequence>MPHPFERFCVERGISVPDARAADIIDYLSRSGSRRDRRAHRRKIGECALRACIDSCRPRAGLRTNPAALSSRRVRRALHRSRSAVEVDPMLAAVDMGHRRAARSGVVSRGSIRCVLRSARPLAAGDFAASGTGFVTVSGRAGAASVAADGAALDGYSGYLRDGRPALARDASEAALFSTAPAVG</sequence>